<organism evidence="2">
    <name type="scientific">marine metagenome</name>
    <dbReference type="NCBI Taxonomy" id="408172"/>
    <lineage>
        <taxon>unclassified sequences</taxon>
        <taxon>metagenomes</taxon>
        <taxon>ecological metagenomes</taxon>
    </lineage>
</organism>
<dbReference type="InterPro" id="IPR025924">
    <property type="entry name" value="YHYH_dom"/>
</dbReference>
<evidence type="ECO:0000259" key="1">
    <source>
        <dbReference type="Pfam" id="PF14240"/>
    </source>
</evidence>
<dbReference type="PANTHER" id="PTHR30289">
    <property type="entry name" value="UNCHARACTERIZED PROTEIN YBCL-RELATED"/>
    <property type="match status" value="1"/>
</dbReference>
<dbReference type="PANTHER" id="PTHR30289:SF8">
    <property type="entry name" value="YHYH DOMAIN-CONTAINING PROTEIN"/>
    <property type="match status" value="1"/>
</dbReference>
<dbReference type="Pfam" id="PF14240">
    <property type="entry name" value="YHYH"/>
    <property type="match status" value="1"/>
</dbReference>
<feature type="domain" description="YHYH" evidence="1">
    <location>
        <begin position="186"/>
        <end position="280"/>
    </location>
</feature>
<sequence>MKFWFNSFSLLFSKSMFRTLLTISLTIMLLSCIRIETKINQKTDLLFSDIKQFQIKPRLCQYKEGLDCRNLRLGDEYHSTKEMERGYLYSCDGKNPSAPGSIQERITWINFPKKTWNFLKKLWLPEGNFRPTKGIYSERLDGSRRVIEINNLPKDGLIGDWPMSDYEILNYIDRNPGIPISKNLKFAIPSKPKILDVPKCLSLGPVGITTNGVVIYNASDARGNDAVAHEIVDVYGGHPARDEYHYHFIPERLDENSLEDGHSGKVGYIIDGFPIFGYKGSDGKLMTNKDLDICHGHTHGELGYHYHATLDYPYTVGCFRGEPFEHQNGPKGIRLDRPRRKKD</sequence>
<reference evidence="2" key="1">
    <citation type="submission" date="2018-05" db="EMBL/GenBank/DDBJ databases">
        <authorList>
            <person name="Lanie J.A."/>
            <person name="Ng W.-L."/>
            <person name="Kazmierczak K.M."/>
            <person name="Andrzejewski T.M."/>
            <person name="Davidsen T.M."/>
            <person name="Wayne K.J."/>
            <person name="Tettelin H."/>
            <person name="Glass J.I."/>
            <person name="Rusch D."/>
            <person name="Podicherti R."/>
            <person name="Tsui H.-C.T."/>
            <person name="Winkler M.E."/>
        </authorList>
    </citation>
    <scope>NUCLEOTIDE SEQUENCE</scope>
</reference>
<protein>
    <recommendedName>
        <fullName evidence="1">YHYH domain-containing protein</fullName>
    </recommendedName>
</protein>
<gene>
    <name evidence="2" type="ORF">METZ01_LOCUS196745</name>
</gene>
<evidence type="ECO:0000313" key="2">
    <source>
        <dbReference type="EMBL" id="SVB43891.1"/>
    </source>
</evidence>
<accession>A0A382E1M9</accession>
<dbReference type="AlphaFoldDB" id="A0A382E1M9"/>
<dbReference type="PROSITE" id="PS51257">
    <property type="entry name" value="PROKAR_LIPOPROTEIN"/>
    <property type="match status" value="1"/>
</dbReference>
<dbReference type="EMBL" id="UINC01041940">
    <property type="protein sequence ID" value="SVB43891.1"/>
    <property type="molecule type" value="Genomic_DNA"/>
</dbReference>
<name>A0A382E1M9_9ZZZZ</name>
<proteinExistence type="predicted"/>